<feature type="compositionally biased region" description="Low complexity" evidence="1">
    <location>
        <begin position="126"/>
        <end position="148"/>
    </location>
</feature>
<feature type="region of interest" description="Disordered" evidence="1">
    <location>
        <begin position="3288"/>
        <end position="3335"/>
    </location>
</feature>
<feature type="compositionally biased region" description="Basic and acidic residues" evidence="1">
    <location>
        <begin position="605"/>
        <end position="614"/>
    </location>
</feature>
<feature type="compositionally biased region" description="Basic and acidic residues" evidence="1">
    <location>
        <begin position="766"/>
        <end position="777"/>
    </location>
</feature>
<feature type="compositionally biased region" description="Basic residues" evidence="1">
    <location>
        <begin position="1583"/>
        <end position="1595"/>
    </location>
</feature>
<feature type="compositionally biased region" description="Basic and acidic residues" evidence="1">
    <location>
        <begin position="2823"/>
        <end position="2851"/>
    </location>
</feature>
<feature type="compositionally biased region" description="Basic and acidic residues" evidence="1">
    <location>
        <begin position="1896"/>
        <end position="1921"/>
    </location>
</feature>
<dbReference type="OrthoDB" id="332768at2759"/>
<feature type="compositionally biased region" description="Basic residues" evidence="1">
    <location>
        <begin position="690"/>
        <end position="702"/>
    </location>
</feature>
<feature type="compositionally biased region" description="Basic and acidic residues" evidence="1">
    <location>
        <begin position="952"/>
        <end position="985"/>
    </location>
</feature>
<feature type="compositionally biased region" description="Low complexity" evidence="1">
    <location>
        <begin position="1150"/>
        <end position="1164"/>
    </location>
</feature>
<feature type="region of interest" description="Disordered" evidence="1">
    <location>
        <begin position="1"/>
        <end position="1098"/>
    </location>
</feature>
<feature type="region of interest" description="Disordered" evidence="1">
    <location>
        <begin position="2300"/>
        <end position="2331"/>
    </location>
</feature>
<feature type="compositionally biased region" description="Basic and acidic residues" evidence="1">
    <location>
        <begin position="2860"/>
        <end position="2869"/>
    </location>
</feature>
<feature type="region of interest" description="Disordered" evidence="1">
    <location>
        <begin position="3105"/>
        <end position="3133"/>
    </location>
</feature>
<comment type="caution">
    <text evidence="2">The sequence shown here is derived from an EMBL/GenBank/DDBJ whole genome shotgun (WGS) entry which is preliminary data.</text>
</comment>
<feature type="region of interest" description="Disordered" evidence="1">
    <location>
        <begin position="1182"/>
        <end position="1229"/>
    </location>
</feature>
<feature type="compositionally biased region" description="Basic and acidic residues" evidence="1">
    <location>
        <begin position="1476"/>
        <end position="1491"/>
    </location>
</feature>
<feature type="compositionally biased region" description="Polar residues" evidence="1">
    <location>
        <begin position="3748"/>
        <end position="3757"/>
    </location>
</feature>
<organism evidence="2 3">
    <name type="scientific">Cystoisospora suis</name>
    <dbReference type="NCBI Taxonomy" id="483139"/>
    <lineage>
        <taxon>Eukaryota</taxon>
        <taxon>Sar</taxon>
        <taxon>Alveolata</taxon>
        <taxon>Apicomplexa</taxon>
        <taxon>Conoidasida</taxon>
        <taxon>Coccidia</taxon>
        <taxon>Eucoccidiorida</taxon>
        <taxon>Eimeriorina</taxon>
        <taxon>Sarcocystidae</taxon>
        <taxon>Cystoisospora</taxon>
    </lineage>
</organism>
<reference evidence="2 3" key="1">
    <citation type="journal article" date="2017" name="Int. J. Parasitol.">
        <title>The genome of the protozoan parasite Cystoisospora suis and a reverse vaccinology approach to identify vaccine candidates.</title>
        <authorList>
            <person name="Palmieri N."/>
            <person name="Shrestha A."/>
            <person name="Ruttkowski B."/>
            <person name="Beck T."/>
            <person name="Vogl C."/>
            <person name="Tomley F."/>
            <person name="Blake D.P."/>
            <person name="Joachim A."/>
        </authorList>
    </citation>
    <scope>NUCLEOTIDE SEQUENCE [LARGE SCALE GENOMIC DNA]</scope>
    <source>
        <strain evidence="2 3">Wien I</strain>
    </source>
</reference>
<feature type="compositionally biased region" description="Low complexity" evidence="1">
    <location>
        <begin position="2571"/>
        <end position="2583"/>
    </location>
</feature>
<feature type="compositionally biased region" description="Basic and acidic residues" evidence="1">
    <location>
        <begin position="3764"/>
        <end position="3776"/>
    </location>
</feature>
<feature type="compositionally biased region" description="Basic and acidic residues" evidence="1">
    <location>
        <begin position="900"/>
        <end position="935"/>
    </location>
</feature>
<feature type="compositionally biased region" description="Polar residues" evidence="1">
    <location>
        <begin position="719"/>
        <end position="733"/>
    </location>
</feature>
<feature type="compositionally biased region" description="Polar residues" evidence="1">
    <location>
        <begin position="103"/>
        <end position="115"/>
    </location>
</feature>
<feature type="compositionally biased region" description="Low complexity" evidence="1">
    <location>
        <begin position="222"/>
        <end position="233"/>
    </location>
</feature>
<feature type="compositionally biased region" description="Basic and acidic residues" evidence="1">
    <location>
        <begin position="500"/>
        <end position="511"/>
    </location>
</feature>
<feature type="compositionally biased region" description="Low complexity" evidence="1">
    <location>
        <begin position="49"/>
        <end position="92"/>
    </location>
</feature>
<feature type="compositionally biased region" description="Polar residues" evidence="1">
    <location>
        <begin position="1962"/>
        <end position="1979"/>
    </location>
</feature>
<gene>
    <name evidence="2" type="ORF">CSUI_003218</name>
</gene>
<feature type="compositionally biased region" description="Basic residues" evidence="1">
    <location>
        <begin position="793"/>
        <end position="805"/>
    </location>
</feature>
<feature type="region of interest" description="Disordered" evidence="1">
    <location>
        <begin position="2344"/>
        <end position="2399"/>
    </location>
</feature>
<feature type="compositionally biased region" description="Polar residues" evidence="1">
    <location>
        <begin position="296"/>
        <end position="306"/>
    </location>
</feature>
<feature type="compositionally biased region" description="Basic and acidic residues" evidence="1">
    <location>
        <begin position="353"/>
        <end position="368"/>
    </location>
</feature>
<name>A0A2C6KR64_9APIC</name>
<feature type="compositionally biased region" description="Basic residues" evidence="1">
    <location>
        <begin position="20"/>
        <end position="32"/>
    </location>
</feature>
<feature type="compositionally biased region" description="Polar residues" evidence="1">
    <location>
        <begin position="3541"/>
        <end position="3554"/>
    </location>
</feature>
<feature type="compositionally biased region" description="Basic and acidic residues" evidence="1">
    <location>
        <begin position="1046"/>
        <end position="1072"/>
    </location>
</feature>
<feature type="compositionally biased region" description="Low complexity" evidence="1">
    <location>
        <begin position="1931"/>
        <end position="1948"/>
    </location>
</feature>
<feature type="compositionally biased region" description="Polar residues" evidence="1">
    <location>
        <begin position="3572"/>
        <end position="3582"/>
    </location>
</feature>
<feature type="compositionally biased region" description="Basic and acidic residues" evidence="1">
    <location>
        <begin position="1990"/>
        <end position="2007"/>
    </location>
</feature>
<feature type="compositionally biased region" description="Low complexity" evidence="1">
    <location>
        <begin position="2102"/>
        <end position="2130"/>
    </location>
</feature>
<feature type="compositionally biased region" description="Low complexity" evidence="1">
    <location>
        <begin position="2158"/>
        <end position="2171"/>
    </location>
</feature>
<feature type="region of interest" description="Disordered" evidence="1">
    <location>
        <begin position="3186"/>
        <end position="3255"/>
    </location>
</feature>
<feature type="compositionally biased region" description="Basic and acidic residues" evidence="1">
    <location>
        <begin position="151"/>
        <end position="167"/>
    </location>
</feature>
<feature type="compositionally biased region" description="Basic and acidic residues" evidence="1">
    <location>
        <begin position="1784"/>
        <end position="1802"/>
    </location>
</feature>
<feature type="compositionally biased region" description="Pro residues" evidence="1">
    <location>
        <begin position="1"/>
        <end position="11"/>
    </location>
</feature>
<keyword evidence="3" id="KW-1185">Reference proteome</keyword>
<feature type="compositionally biased region" description="Basic residues" evidence="1">
    <location>
        <begin position="820"/>
        <end position="833"/>
    </location>
</feature>
<feature type="compositionally biased region" description="Basic and acidic residues" evidence="1">
    <location>
        <begin position="460"/>
        <end position="473"/>
    </location>
</feature>
<feature type="compositionally biased region" description="Low complexity" evidence="1">
    <location>
        <begin position="703"/>
        <end position="716"/>
    </location>
</feature>
<feature type="compositionally biased region" description="Basic and acidic residues" evidence="1">
    <location>
        <begin position="205"/>
        <end position="220"/>
    </location>
</feature>
<feature type="compositionally biased region" description="Basic and acidic residues" evidence="1">
    <location>
        <begin position="3524"/>
        <end position="3535"/>
    </location>
</feature>
<feature type="compositionally biased region" description="Basic and acidic residues" evidence="1">
    <location>
        <begin position="3708"/>
        <end position="3730"/>
    </location>
</feature>
<dbReference type="RefSeq" id="XP_067924607.1">
    <property type="nucleotide sequence ID" value="XM_068063416.1"/>
</dbReference>
<feature type="region of interest" description="Disordered" evidence="1">
    <location>
        <begin position="3363"/>
        <end position="3408"/>
    </location>
</feature>
<protein>
    <submittedName>
        <fullName evidence="2">Uncharacterized protein</fullName>
    </submittedName>
</protein>
<dbReference type="GeneID" id="94426627"/>
<feature type="region of interest" description="Disordered" evidence="1">
    <location>
        <begin position="2562"/>
        <end position="2591"/>
    </location>
</feature>
<sequence length="3791" mass="420399">MSFYLPPPPTPVLLAFEKKKLLRQQQRQRQRSKQHEEASLLPSSRNRKSSSSSHRGSCMSRSSSSQPPAFSSATPPLLHPSSSSSSSRSSLLHTDRLPLEIAATSQDNSHVSLTKGSRKEYTVRKPPSSSFSSSATSARPSSSTTTVAELLADHTGKRRLSFQDKKERKGKGGRGRTASKSDNKTRCHIVLPEKNRPFRSLSPHESSHSPSQERVEKTGEEAVVSAAHQSSSAPFLTISSIARREEEEAKHRKVHKKGSAQPPKVSDEHEVRRRSRSTSGKRGGGGGPADVFSLLIPSTGNMSVLSRNHKTSSKSHIDGEEEEERDEEGKEKQDLLPTVQGGGKRGSRKRLRSKDDSKSSDTRRKLNLEEEEDGNAVEQEEEEDEPSQGLSLSKKRTAPSNCHPKQPVNGLHESCTEAGGRDNPGGARKNKEKQIKTRRREESTGEAGEVLLSPPSAVVSEKDLREKTVRRNEEENENGFLQKPSKTPSSKVDISLIKTKARDNTKEEKEAYSVLTMKQQKDGQDDPGVGHYFIGVVDSQSLKTSKKSRTKEKRDNKENGEAVARGEGEAGGGGGKEGRGGRDSFLMVETRKIDHGLKSRARQVGVREGREGREGIMGLSVEEDDFIEKEGKARRRGREKEKKGIVIRKDEGGRGAEAYTTRTGRSPGDNRRYLSSSSLSSPNLTMRSSPTRRPRHHRHHHSSSSPSSSPSSPLRSTAKAAQSVLSASASMTVPVSPGSLYVKRPHPLPGLPTSSSSPLRLRRGLRGGEGEKEERSLRVRSPHKTREEIVSRRFYRPHAHKHHTSHGGSYASSSSSPLLHRSRVRSSLLRKRSSSSPIGEHTTHLPTMKGGGGEREMRTEEATPLRGTHEGDDRRRRGSSPSSRRKERVGYSSGSPVPSSRRDHSTGVKRLSTIEEERYLGRSDVETRAVERGREEEEEQELMVETEEEEEGHGRDDRGGEGADRKRGERRRYREISGGEVREYVMESEGEEEEDEEEKDSLLGDQQISEDVRREGASITSHKDNSLLRSIDKRERRRRRNGGSTRIEEDHHHHDDVDDEVYIHPEDAEHHRYIYYRKGGGTGKKSRRPGLRRTSKHVLSSKKLIFSLDHPHSSRHLLNSSLDRSRELQAKKMYTTTSPLKSPRRQNPLPHHTSSTSSSSFSPSKILAPRGLSSYSSEGITLAQANDPPDKPHKENIPMNRPIGPNRLHSVSPSRSSSSSFSSSMNILARTPPSSSSSFLCGSTQEGLPSHAVNTLQGPLMPFPSSVRYAPSNSSPHKLVSLKTSSPRKILSQIHSDVTGMSHASSPLRSRGLIAPIGKGDDPEVRCPSSKSLRVSGRGGEEASSSSLHGDPSTRGGVASLHSLCIGDIPFTGNTTGSSTRSTTTTTMMMARSLDNSIDMSSVSDRGRKIEEENLPLQGQGGTSSSSFSPYSSRHRHARPTSKGALRDAPRSLLPSVIEEEPQEKRSRKTSTSNSRRGDAPESHHRREEPGKITGGDSEGIIEEKEDGGERRRRRGGGGDVFQENRRSPPRLLHPSHSSHEEEPSSHEISQQDDPCRSTITATGEMPSKAPHPGAPLLPEMRARRHSLGGVRKTHQQQTYSSSSSTALDAERGESSRIRTYDWESSEERREGKGEVFHHNRMASVPAPSLHLQQLHMDKGVRINRELMRFNALEARIVVSERSTTQTNAGVMGKIPEEEKKRRMPSLGGEAGRGLGEDDEEKKRLLLLASCEESNREGERQLVQEERNTEVERERESLENAAREKRRQGKDENPIALEEEGEDKEEKGEKNGDEKEKNRCSDHSSTSYNRCSKRSPHTGEDRLLPQPPVTPDCATVLLQQKRDKEKRRLERKKRQQALLKEKESKLSADDNDGSPLPPPPADPASFAFYWLNHSPTLERERKREGEEGEARREGGDQDHKRSMNLPNPDVSASSSSSSSSGSSSSTSSLTFFVEDKENLQNFSSASEQVDNPFNRSKNLSPDPLSFSASSRDDLIMKGRIRREKDMKGNLSPVTKRGPPPLPPPPSSPPRAVVPTIDGDRRRFTRDRHLYKGIVHEGEANHRHPSESDGTGGNALQKFQGGIGDRGVGTRSVGSTAATSANTEMSLETSSSGLTSGGRLHDPSTSSSSSSRFIPNHNTLVGKTFEERGGEGYLPPPSSLSLSSPLRPSGLLNYQAPRQGDENVGEINRRNFSLHHSLTLSDSERTATRMLPLDERDNKATEGGLFLSPFFPSSNREDERKKEVEVDMMEANQKMRRSHEGGLARRGEEGGSSSFSASAKRHSSLVEASSSLLLTPTFPLPPSFSACPPSSPSPIVPPAPLSSSHHSQASFSSPHLYTSAGAVFSSSSRTSPSYADISQASSEKNKTVHASSPSVPHTEVLSPYLPSNSTHTGIPIGRGGGERVEAQIEWSSKERDLWMKAIASEALRSRASSIRVKLPVPAPPPFSSSSHIEGDGIGGDGGEEEDDEGDILVEENDNDERREAYYREEASRQIFTGVQNFLSYLSSPSSSPESFPTFSSLSFSSSSFPLPSLRELLRLLSPPRHLPGGQEKEEGDHSKSVLHALGIPKPPASSSSFSSSLPVSGRTSSEKNPPEVHIFTAFFLPLLKAAERATARSELEKVVATFPLTAGCSDTRRDILVAFAERVAKSAVREIRRHFGQFAVYIHRRAQWLLEEHQARVAHRQKQLALRREEELDLSHHLYVCRDRWTYIGGNGTLSASLPHGKRLQDVRIAHEILQLQEKPQEHAGLLKRSMEIEGLPYDNDQHTQDIPGNLPTATSPLPHDDPTVPAGSVAGAPPALKPPGGDLSSSDASGQTGVSSIGEPREKEKGQEGEEGLHEERRGEGDKEQTSEKNVVNSHAWDHENGEGKKEIEVEEDLLHLSKDEEDLLLKKRTVSQIKEDLMRCDDGETRRIEEEEKAKALLTRRRYLRRLRVELFIIRTIESFLSLERLHEGISRGKQMLEALEYQKRQVLMMAQVLHRVVLPRVDDKQLLLQLQGKARRRSSSASSSTAPTGEEEEETSFGTFLPFYKSRLLLRSLPSSYLSLLPSFLLRSSSSFSFFLSFSLFLSSFSRTSFSFFLSHSFFLFVFCMQITLLNGQHLTSGIGGASCSSSSPREEKRQLPEEEEDGEQDLSRRLTLLSSLSHEEKKSFANPDLIGDQERSHSSPALANIEKCEGESILKPSSSVKRVTYMREGKKDKAEDEEREKKSHTLSRDFEGRSRKKSGGEDRTTRRKGEKSDGESPPPRGFLPLLQSPRLKNLLPSLLVDHLPPLPPSRRFSLASLMGERSVRAGEEDEELTSSSSRRSSSSSGVGSLQLPLEGEDEEEASLRKRHGEKVGLDHFLLSKKPLQKGDCLLDVDEEVKEDKEKEREGKNNKRKEDVWLSEDRDRGDSEGLEGKEEEERFPRHAFGSFSLHPSLKEMHAEVLAVGEGEGRGVREAPIGQPLTLSDLRSNHEDDEMEEEEEEEMEKPQKIPGEEEHIMEVLSRKTSEGMAKRRKNEENKMERNDNFEDPGRKHSRTSEALLKEKEGRKQGDDLLDFSKTSSSLNDTTIKLSTEKRHPSPSQNHREASGVTTAQGYTPRSHSRPRNLPSSHRRALPSSSLVLLSSSSSSSSSCFTPSRSPPLMMGNRRREEKEDEEKGEQEKRKVSERAKTNYVLQRIDPRSSSSTSFAAPAIMRDASIALTKAKKRSGREDTTEEEEEKKKKKSMDTKSKTSYEEGENKKGYRNVEETLLSTGKGRGGIFNRNMLGTSQTFPSSLGEGGEAGRQESRRRREEEESFCLRSLASSRRR</sequence>
<feature type="compositionally biased region" description="Low complexity" evidence="1">
    <location>
        <begin position="890"/>
        <end position="899"/>
    </location>
</feature>
<feature type="compositionally biased region" description="Polar residues" evidence="1">
    <location>
        <begin position="2131"/>
        <end position="2140"/>
    </location>
</feature>
<feature type="compositionally biased region" description="Basic and acidic residues" evidence="1">
    <location>
        <begin position="3555"/>
        <end position="3570"/>
    </location>
</feature>
<feature type="compositionally biased region" description="Pro residues" evidence="1">
    <location>
        <begin position="2308"/>
        <end position="2319"/>
    </location>
</feature>
<accession>A0A2C6KR64</accession>
<feature type="compositionally biased region" description="Polar residues" evidence="1">
    <location>
        <begin position="2344"/>
        <end position="2374"/>
    </location>
</feature>
<feature type="compositionally biased region" description="Basic and acidic residues" evidence="1">
    <location>
        <begin position="432"/>
        <end position="443"/>
    </location>
</feature>
<dbReference type="EMBL" id="MIGC01001409">
    <property type="protein sequence ID" value="PHJ22930.1"/>
    <property type="molecule type" value="Genomic_DNA"/>
</dbReference>
<feature type="region of interest" description="Disordered" evidence="1">
    <location>
        <begin position="2249"/>
        <end position="2280"/>
    </location>
</feature>
<feature type="compositionally biased region" description="Basic and acidic residues" evidence="1">
    <location>
        <begin position="3469"/>
        <end position="3515"/>
    </location>
</feature>
<feature type="region of interest" description="Disordered" evidence="1">
    <location>
        <begin position="1684"/>
        <end position="1719"/>
    </location>
</feature>
<feature type="region of interest" description="Disordered" evidence="1">
    <location>
        <begin position="1300"/>
        <end position="1355"/>
    </location>
</feature>
<feature type="compositionally biased region" description="Acidic residues" evidence="1">
    <location>
        <begin position="986"/>
        <end position="999"/>
    </location>
</feature>
<feature type="compositionally biased region" description="Basic and acidic residues" evidence="1">
    <location>
        <begin position="1859"/>
        <end position="1868"/>
    </location>
</feature>
<feature type="compositionally biased region" description="Basic and acidic residues" evidence="1">
    <location>
        <begin position="552"/>
        <end position="568"/>
    </location>
</feature>
<feature type="compositionally biased region" description="Low complexity" evidence="1">
    <location>
        <begin position="1210"/>
        <end position="1224"/>
    </location>
</feature>
<feature type="compositionally biased region" description="Acidic residues" evidence="1">
    <location>
        <begin position="936"/>
        <end position="951"/>
    </location>
</feature>
<feature type="compositionally biased region" description="Pro residues" evidence="1">
    <location>
        <begin position="2017"/>
        <end position="2028"/>
    </location>
</feature>
<feature type="compositionally biased region" description="Basic and acidic residues" evidence="1">
    <location>
        <begin position="1609"/>
        <end position="1632"/>
    </location>
</feature>
<feature type="region of interest" description="Disordered" evidence="1">
    <location>
        <begin position="1733"/>
        <end position="1948"/>
    </location>
</feature>
<feature type="compositionally biased region" description="Low complexity" evidence="1">
    <location>
        <begin position="3598"/>
        <end position="3624"/>
    </location>
</feature>
<evidence type="ECO:0000256" key="1">
    <source>
        <dbReference type="SAM" id="MobiDB-lite"/>
    </source>
</evidence>
<feature type="compositionally biased region" description="Basic residues" evidence="1">
    <location>
        <begin position="3583"/>
        <end position="3597"/>
    </location>
</feature>
<proteinExistence type="predicted"/>
<feature type="compositionally biased region" description="Basic and acidic residues" evidence="1">
    <location>
        <begin position="3192"/>
        <end position="3231"/>
    </location>
</feature>
<feature type="compositionally biased region" description="Basic and acidic residues" evidence="1">
    <location>
        <begin position="2257"/>
        <end position="2268"/>
    </location>
</feature>
<feature type="region of interest" description="Disordered" evidence="1">
    <location>
        <begin position="1134"/>
        <end position="1168"/>
    </location>
</feature>
<evidence type="ECO:0000313" key="2">
    <source>
        <dbReference type="EMBL" id="PHJ22930.1"/>
    </source>
</evidence>
<feature type="compositionally biased region" description="Acidic residues" evidence="1">
    <location>
        <begin position="369"/>
        <end position="386"/>
    </location>
</feature>
<feature type="compositionally biased region" description="Basic and acidic residues" evidence="1">
    <location>
        <begin position="1733"/>
        <end position="1773"/>
    </location>
</feature>
<evidence type="ECO:0000313" key="3">
    <source>
        <dbReference type="Proteomes" id="UP000221165"/>
    </source>
</evidence>
<feature type="compositionally biased region" description="Low complexity" evidence="1">
    <location>
        <begin position="3301"/>
        <end position="3311"/>
    </location>
</feature>
<feature type="compositionally biased region" description="Acidic residues" evidence="1">
    <location>
        <begin position="2460"/>
        <end position="2477"/>
    </location>
</feature>
<feature type="compositionally biased region" description="Basic and acidic residues" evidence="1">
    <location>
        <begin position="3364"/>
        <end position="3406"/>
    </location>
</feature>
<feature type="region of interest" description="Disordered" evidence="1">
    <location>
        <begin position="3433"/>
        <end position="3791"/>
    </location>
</feature>
<feature type="compositionally biased region" description="Basic and acidic residues" evidence="1">
    <location>
        <begin position="852"/>
        <end position="875"/>
    </location>
</feature>
<feature type="compositionally biased region" description="Basic and acidic residues" evidence="1">
    <location>
        <begin position="1010"/>
        <end position="1034"/>
    </location>
</feature>
<dbReference type="VEuPathDB" id="ToxoDB:CSUI_003218"/>
<feature type="compositionally biased region" description="Low complexity" evidence="1">
    <location>
        <begin position="673"/>
        <end position="689"/>
    </location>
</feature>
<feature type="compositionally biased region" description="Basic and acidic residues" evidence="1">
    <location>
        <begin position="2037"/>
        <end position="2066"/>
    </location>
</feature>
<feature type="region of interest" description="Disordered" evidence="1">
    <location>
        <begin position="1412"/>
        <end position="1632"/>
    </location>
</feature>
<feature type="compositionally biased region" description="Low complexity" evidence="1">
    <location>
        <begin position="809"/>
        <end position="819"/>
    </location>
</feature>
<feature type="region of interest" description="Disordered" evidence="1">
    <location>
        <begin position="1962"/>
        <end position="2179"/>
    </location>
</feature>
<feature type="region of interest" description="Disordered" evidence="1">
    <location>
        <begin position="2760"/>
        <end position="2869"/>
    </location>
</feature>
<feature type="region of interest" description="Disordered" evidence="1">
    <location>
        <begin position="2439"/>
        <end position="2478"/>
    </location>
</feature>
<dbReference type="Proteomes" id="UP000221165">
    <property type="component" value="Unassembled WGS sequence"/>
</dbReference>
<feature type="compositionally biased region" description="Acidic residues" evidence="1">
    <location>
        <begin position="3456"/>
        <end position="3468"/>
    </location>
</feature>
<feature type="compositionally biased region" description="Basic residues" evidence="1">
    <location>
        <begin position="1084"/>
        <end position="1098"/>
    </location>
</feature>
<feature type="compositionally biased region" description="Polar residues" evidence="1">
    <location>
        <begin position="2807"/>
        <end position="2819"/>
    </location>
</feature>
<feature type="compositionally biased region" description="Basic and acidic residues" evidence="1">
    <location>
        <begin position="179"/>
        <end position="196"/>
    </location>
</feature>
<feature type="compositionally biased region" description="Low complexity" evidence="1">
    <location>
        <begin position="2787"/>
        <end position="2805"/>
    </location>
</feature>
<feature type="compositionally biased region" description="Polar residues" evidence="1">
    <location>
        <begin position="2091"/>
        <end position="2101"/>
    </location>
</feature>
<feature type="compositionally biased region" description="Basic and acidic residues" evidence="1">
    <location>
        <begin position="3642"/>
        <end position="3653"/>
    </location>
</feature>
<feature type="compositionally biased region" description="Low complexity" evidence="1">
    <location>
        <begin position="2320"/>
        <end position="2331"/>
    </location>
</feature>
<feature type="compositionally biased region" description="Basic and acidic residues" evidence="1">
    <location>
        <begin position="638"/>
        <end position="654"/>
    </location>
</feature>